<evidence type="ECO:0000256" key="8">
    <source>
        <dbReference type="ARBA" id="ARBA00023139"/>
    </source>
</evidence>
<dbReference type="EMBL" id="OW240912">
    <property type="protein sequence ID" value="CAH2220865.1"/>
    <property type="molecule type" value="Genomic_DNA"/>
</dbReference>
<evidence type="ECO:0000313" key="16">
    <source>
        <dbReference type="EMBL" id="CAH2220865.1"/>
    </source>
</evidence>
<dbReference type="GO" id="GO:0001609">
    <property type="term" value="F:G protein-coupled adenosine receptor activity"/>
    <property type="evidence" value="ECO:0007669"/>
    <property type="project" value="UniProtKB-UniRule"/>
</dbReference>
<evidence type="ECO:0000256" key="13">
    <source>
        <dbReference type="ARBA" id="ARBA00023288"/>
    </source>
</evidence>
<keyword evidence="7 14" id="KW-0472">Membrane</keyword>
<dbReference type="InterPro" id="IPR001634">
    <property type="entry name" value="Adenosn_rcpt"/>
</dbReference>
<accession>A0AAD1R007</accession>
<comment type="similarity">
    <text evidence="14">Belongs to the G-protein coupled receptor 1 family.</text>
</comment>
<dbReference type="PANTHER" id="PTHR24246:SF2">
    <property type="entry name" value="ADENOSINE RECEPTOR A3"/>
    <property type="match status" value="1"/>
</dbReference>
<dbReference type="InterPro" id="IPR017452">
    <property type="entry name" value="GPCR_Rhodpsn_7TM"/>
</dbReference>
<evidence type="ECO:0000313" key="17">
    <source>
        <dbReference type="Proteomes" id="UP001295444"/>
    </source>
</evidence>
<dbReference type="PRINTS" id="PR00237">
    <property type="entry name" value="GPCRRHODOPSN"/>
</dbReference>
<dbReference type="PANTHER" id="PTHR24246">
    <property type="entry name" value="OLFACTORY RECEPTOR AND ADENOSINE RECEPTOR"/>
    <property type="match status" value="1"/>
</dbReference>
<dbReference type="GO" id="GO:0045202">
    <property type="term" value="C:synapse"/>
    <property type="evidence" value="ECO:0007669"/>
    <property type="project" value="TreeGrafter"/>
</dbReference>
<evidence type="ECO:0000256" key="3">
    <source>
        <dbReference type="ARBA" id="ARBA00022475"/>
    </source>
</evidence>
<evidence type="ECO:0000256" key="9">
    <source>
        <dbReference type="ARBA" id="ARBA00023157"/>
    </source>
</evidence>
<comment type="subcellular location">
    <subcellularLocation>
        <location evidence="1 14">Cell membrane</location>
        <topology evidence="1 14">Multi-pass membrane protein</topology>
    </subcellularLocation>
</comment>
<evidence type="ECO:0000256" key="12">
    <source>
        <dbReference type="ARBA" id="ARBA00023224"/>
    </source>
</evidence>
<evidence type="ECO:0000256" key="7">
    <source>
        <dbReference type="ARBA" id="ARBA00023136"/>
    </source>
</evidence>
<dbReference type="AlphaFoldDB" id="A0AAD1R007"/>
<organism evidence="16 17">
    <name type="scientific">Pelobates cultripes</name>
    <name type="common">Western spadefoot toad</name>
    <dbReference type="NCBI Taxonomy" id="61616"/>
    <lineage>
        <taxon>Eukaryota</taxon>
        <taxon>Metazoa</taxon>
        <taxon>Chordata</taxon>
        <taxon>Craniata</taxon>
        <taxon>Vertebrata</taxon>
        <taxon>Euteleostomi</taxon>
        <taxon>Amphibia</taxon>
        <taxon>Batrachia</taxon>
        <taxon>Anura</taxon>
        <taxon>Pelobatoidea</taxon>
        <taxon>Pelobatidae</taxon>
        <taxon>Pelobates</taxon>
    </lineage>
</organism>
<evidence type="ECO:0000256" key="1">
    <source>
        <dbReference type="ARBA" id="ARBA00004651"/>
    </source>
</evidence>
<protein>
    <recommendedName>
        <fullName evidence="2 14">Adenosine receptor A3</fullName>
    </recommendedName>
</protein>
<evidence type="ECO:0000256" key="6">
    <source>
        <dbReference type="ARBA" id="ARBA00023040"/>
    </source>
</evidence>
<dbReference type="Pfam" id="PF00001">
    <property type="entry name" value="7tm_1"/>
    <property type="match status" value="1"/>
</dbReference>
<dbReference type="PRINTS" id="PR00555">
    <property type="entry name" value="ADENOSINEA3R"/>
</dbReference>
<dbReference type="SMART" id="SM01381">
    <property type="entry name" value="7TM_GPCR_Srsx"/>
    <property type="match status" value="1"/>
</dbReference>
<evidence type="ECO:0000256" key="4">
    <source>
        <dbReference type="ARBA" id="ARBA00022692"/>
    </source>
</evidence>
<keyword evidence="6 14" id="KW-0297">G-protein coupled receptor</keyword>
<dbReference type="InterPro" id="IPR000276">
    <property type="entry name" value="GPCR_Rhodpsn"/>
</dbReference>
<proteinExistence type="inferred from homology"/>
<feature type="transmembrane region" description="Helical" evidence="14">
    <location>
        <begin position="240"/>
        <end position="263"/>
    </location>
</feature>
<feature type="transmembrane region" description="Helical" evidence="14">
    <location>
        <begin position="52"/>
        <end position="80"/>
    </location>
</feature>
<dbReference type="GO" id="GO:0005886">
    <property type="term" value="C:plasma membrane"/>
    <property type="evidence" value="ECO:0007669"/>
    <property type="project" value="UniProtKB-SubCell"/>
</dbReference>
<evidence type="ECO:0000256" key="2">
    <source>
        <dbReference type="ARBA" id="ARBA00021738"/>
    </source>
</evidence>
<evidence type="ECO:0000256" key="10">
    <source>
        <dbReference type="ARBA" id="ARBA00023170"/>
    </source>
</evidence>
<sequence length="336" mass="38154">YLWHGAVRSAKHTVSKIYIAVETVIGISAVLGNILVIWAVKINQGLQNTTFYFIVSLAFADLAVGVLVMPLAIILCLGISLNFHSCLFICCLIIILTNASILSLLAIAIDRYLRIKISIRVCDFERYKNVITSRRICLSILCVWIWSILVGLVPMFGWNNRSKLEDNQRDFLSCRFTSAMSMEYMVYFNIFGWVFVPLIIMMALYMEIFYLIRKQLKQYASKSTGNGLFYGKEYKTAKSLALVLLLFALSWLPLSFINCIAYFDPSTTNSPSYGPILLLAILLSHANSAMNPIIYAFKIKKFKDAYMKIIKTYILHRVMLTDSGSGEHTLDEICQD</sequence>
<dbReference type="SUPFAM" id="SSF81321">
    <property type="entry name" value="Family A G protein-coupled receptor-like"/>
    <property type="match status" value="1"/>
</dbReference>
<feature type="transmembrane region" description="Helical" evidence="14">
    <location>
        <begin position="136"/>
        <end position="158"/>
    </location>
</feature>
<feature type="transmembrane region" description="Helical" evidence="14">
    <location>
        <begin position="17"/>
        <end position="40"/>
    </location>
</feature>
<dbReference type="PROSITE" id="PS50262">
    <property type="entry name" value="G_PROTEIN_RECEP_F1_2"/>
    <property type="match status" value="1"/>
</dbReference>
<evidence type="ECO:0000256" key="11">
    <source>
        <dbReference type="ARBA" id="ARBA00023180"/>
    </source>
</evidence>
<keyword evidence="8" id="KW-0564">Palmitate</keyword>
<feature type="domain" description="G-protein coupled receptors family 1 profile" evidence="15">
    <location>
        <begin position="32"/>
        <end position="295"/>
    </location>
</feature>
<feature type="transmembrane region" description="Helical" evidence="14">
    <location>
        <begin position="275"/>
        <end position="297"/>
    </location>
</feature>
<keyword evidence="4 14" id="KW-0812">Transmembrane</keyword>
<feature type="transmembrane region" description="Helical" evidence="14">
    <location>
        <begin position="86"/>
        <end position="109"/>
    </location>
</feature>
<feature type="non-terminal residue" evidence="16">
    <location>
        <position position="1"/>
    </location>
</feature>
<evidence type="ECO:0000256" key="5">
    <source>
        <dbReference type="ARBA" id="ARBA00022989"/>
    </source>
</evidence>
<dbReference type="Gene3D" id="1.20.1070.10">
    <property type="entry name" value="Rhodopsin 7-helix transmembrane proteins"/>
    <property type="match status" value="1"/>
</dbReference>
<keyword evidence="10 14" id="KW-0675">Receptor</keyword>
<gene>
    <name evidence="16" type="ORF">PECUL_23A016998</name>
</gene>
<evidence type="ECO:0000259" key="15">
    <source>
        <dbReference type="PROSITE" id="PS50262"/>
    </source>
</evidence>
<keyword evidence="11 14" id="KW-0325">Glycoprotein</keyword>
<keyword evidence="5 14" id="KW-1133">Transmembrane helix</keyword>
<keyword evidence="13" id="KW-0449">Lipoprotein</keyword>
<keyword evidence="17" id="KW-1185">Reference proteome</keyword>
<keyword evidence="3 14" id="KW-1003">Cell membrane</keyword>
<comment type="function">
    <text evidence="14">Receptor for adenosine. The activity of this receptor is mediated by G proteins which inhibit adenylyl cyclase.</text>
</comment>
<dbReference type="PROSITE" id="PS00237">
    <property type="entry name" value="G_PROTEIN_RECEP_F1_1"/>
    <property type="match status" value="1"/>
</dbReference>
<feature type="transmembrane region" description="Helical" evidence="14">
    <location>
        <begin position="190"/>
        <end position="212"/>
    </location>
</feature>
<evidence type="ECO:0000256" key="14">
    <source>
        <dbReference type="RuleBase" id="RU201114"/>
    </source>
</evidence>
<keyword evidence="9 14" id="KW-1015">Disulfide bond</keyword>
<reference evidence="16" key="1">
    <citation type="submission" date="2022-03" db="EMBL/GenBank/DDBJ databases">
        <authorList>
            <person name="Alioto T."/>
            <person name="Alioto T."/>
            <person name="Gomez Garrido J."/>
        </authorList>
    </citation>
    <scope>NUCLEOTIDE SEQUENCE</scope>
</reference>
<dbReference type="PRINTS" id="PR00424">
    <property type="entry name" value="ADENOSINER"/>
</dbReference>
<name>A0AAD1R007_PELCU</name>
<dbReference type="InterPro" id="IPR000466">
    <property type="entry name" value="Adeno_A3_rcpt"/>
</dbReference>
<keyword evidence="12 14" id="KW-0807">Transducer</keyword>
<dbReference type="Proteomes" id="UP001295444">
    <property type="component" value="Chromosome 01"/>
</dbReference>
<dbReference type="GO" id="GO:0030425">
    <property type="term" value="C:dendrite"/>
    <property type="evidence" value="ECO:0007669"/>
    <property type="project" value="TreeGrafter"/>
</dbReference>